<evidence type="ECO:0000256" key="1">
    <source>
        <dbReference type="SAM" id="MobiDB-lite"/>
    </source>
</evidence>
<name>A0A4Z2H5K2_9TELE</name>
<accession>A0A4Z2H5K2</accession>
<sequence>MGTLLHHRCLGHFGSQRVALHERAAEAYLCNCSDGCRSPEVRPARRPAPRGPGAPGRPALARLNSERRPENKLFFFAADN</sequence>
<dbReference type="Proteomes" id="UP000314294">
    <property type="component" value="Unassembled WGS sequence"/>
</dbReference>
<keyword evidence="3" id="KW-1185">Reference proteome</keyword>
<protein>
    <submittedName>
        <fullName evidence="2">Uncharacterized protein</fullName>
    </submittedName>
</protein>
<proteinExistence type="predicted"/>
<dbReference type="EMBL" id="SRLO01000323">
    <property type="protein sequence ID" value="TNN60986.1"/>
    <property type="molecule type" value="Genomic_DNA"/>
</dbReference>
<reference evidence="2 3" key="1">
    <citation type="submission" date="2019-03" db="EMBL/GenBank/DDBJ databases">
        <title>First draft genome of Liparis tanakae, snailfish: a comprehensive survey of snailfish specific genes.</title>
        <authorList>
            <person name="Kim W."/>
            <person name="Song I."/>
            <person name="Jeong J.-H."/>
            <person name="Kim D."/>
            <person name="Kim S."/>
            <person name="Ryu S."/>
            <person name="Song J.Y."/>
            <person name="Lee S.K."/>
        </authorList>
    </citation>
    <scope>NUCLEOTIDE SEQUENCE [LARGE SCALE GENOMIC DNA]</scope>
    <source>
        <tissue evidence="2">Muscle</tissue>
    </source>
</reference>
<organism evidence="2 3">
    <name type="scientific">Liparis tanakae</name>
    <name type="common">Tanaka's snailfish</name>
    <dbReference type="NCBI Taxonomy" id="230148"/>
    <lineage>
        <taxon>Eukaryota</taxon>
        <taxon>Metazoa</taxon>
        <taxon>Chordata</taxon>
        <taxon>Craniata</taxon>
        <taxon>Vertebrata</taxon>
        <taxon>Euteleostomi</taxon>
        <taxon>Actinopterygii</taxon>
        <taxon>Neopterygii</taxon>
        <taxon>Teleostei</taxon>
        <taxon>Neoteleostei</taxon>
        <taxon>Acanthomorphata</taxon>
        <taxon>Eupercaria</taxon>
        <taxon>Perciformes</taxon>
        <taxon>Cottioidei</taxon>
        <taxon>Cottales</taxon>
        <taxon>Liparidae</taxon>
        <taxon>Liparis</taxon>
    </lineage>
</organism>
<evidence type="ECO:0000313" key="2">
    <source>
        <dbReference type="EMBL" id="TNN60986.1"/>
    </source>
</evidence>
<feature type="region of interest" description="Disordered" evidence="1">
    <location>
        <begin position="40"/>
        <end position="66"/>
    </location>
</feature>
<comment type="caution">
    <text evidence="2">The sequence shown here is derived from an EMBL/GenBank/DDBJ whole genome shotgun (WGS) entry which is preliminary data.</text>
</comment>
<dbReference type="AlphaFoldDB" id="A0A4Z2H5K2"/>
<evidence type="ECO:0000313" key="3">
    <source>
        <dbReference type="Proteomes" id="UP000314294"/>
    </source>
</evidence>
<gene>
    <name evidence="2" type="ORF">EYF80_028764</name>
</gene>